<accession>A0A7Y3R962</accession>
<gene>
    <name evidence="1" type="ORF">HKT18_08195</name>
</gene>
<keyword evidence="2" id="KW-1185">Reference proteome</keyword>
<evidence type="ECO:0000313" key="2">
    <source>
        <dbReference type="Proteomes" id="UP000536509"/>
    </source>
</evidence>
<dbReference type="AlphaFoldDB" id="A0A7Y3R962"/>
<organism evidence="1 2">
    <name type="scientific">Flavobacterium rivulicola</name>
    <dbReference type="NCBI Taxonomy" id="2732161"/>
    <lineage>
        <taxon>Bacteria</taxon>
        <taxon>Pseudomonadati</taxon>
        <taxon>Bacteroidota</taxon>
        <taxon>Flavobacteriia</taxon>
        <taxon>Flavobacteriales</taxon>
        <taxon>Flavobacteriaceae</taxon>
        <taxon>Flavobacterium</taxon>
    </lineage>
</organism>
<comment type="caution">
    <text evidence="1">The sequence shown here is derived from an EMBL/GenBank/DDBJ whole genome shotgun (WGS) entry which is preliminary data.</text>
</comment>
<name>A0A7Y3R962_9FLAO</name>
<sequence>MRKAVEIALFFLVVFVFDRFLFLPGRMAGTWEYKTGTNIGDTITFENIDIVNNFEVKISANKKLDSFYLLGCYFGTLYLLDKDTLEYTVYEAYEPLDFQ</sequence>
<dbReference type="EMBL" id="JABEVX010000004">
    <property type="protein sequence ID" value="NNT72189.1"/>
    <property type="molecule type" value="Genomic_DNA"/>
</dbReference>
<reference evidence="1 2" key="1">
    <citation type="submission" date="2020-05" db="EMBL/GenBank/DDBJ databases">
        <title>Draft genome of Flavobacterium sp. IMCC34852.</title>
        <authorList>
            <person name="Song J."/>
            <person name="Cho J.-C."/>
        </authorList>
    </citation>
    <scope>NUCLEOTIDE SEQUENCE [LARGE SCALE GENOMIC DNA]</scope>
    <source>
        <strain evidence="1 2">IMCC34852</strain>
    </source>
</reference>
<evidence type="ECO:0000313" key="1">
    <source>
        <dbReference type="EMBL" id="NNT72189.1"/>
    </source>
</evidence>
<dbReference type="RefSeq" id="WP_171222373.1">
    <property type="nucleotide sequence ID" value="NZ_CP121446.1"/>
</dbReference>
<proteinExistence type="predicted"/>
<protein>
    <submittedName>
        <fullName evidence="1">Uncharacterized protein</fullName>
    </submittedName>
</protein>
<dbReference type="Proteomes" id="UP000536509">
    <property type="component" value="Unassembled WGS sequence"/>
</dbReference>